<feature type="non-terminal residue" evidence="3">
    <location>
        <position position="1033"/>
    </location>
</feature>
<dbReference type="Pfam" id="PF08385">
    <property type="entry name" value="DHC_N1"/>
    <property type="match status" value="2"/>
</dbReference>
<dbReference type="PANTHER" id="PTHR46532:SF11">
    <property type="entry name" value="DYNEIN AXONEMAL HEAVY CHAIN 12"/>
    <property type="match status" value="1"/>
</dbReference>
<comment type="caution">
    <text evidence="3">The sequence shown here is derived from an EMBL/GenBank/DDBJ whole genome shotgun (WGS) entry which is preliminary data.</text>
</comment>
<dbReference type="Proteomes" id="UP000292052">
    <property type="component" value="Unassembled WGS sequence"/>
</dbReference>
<reference evidence="3 4" key="1">
    <citation type="submission" date="2017-03" db="EMBL/GenBank/DDBJ databases">
        <title>Genome of the blue death feigning beetle - Asbolus verrucosus.</title>
        <authorList>
            <person name="Rider S.D."/>
        </authorList>
    </citation>
    <scope>NUCLEOTIDE SEQUENCE [LARGE SCALE GENOMIC DNA]</scope>
    <source>
        <strain evidence="3">Butters</strain>
        <tissue evidence="3">Head and leg muscle</tissue>
    </source>
</reference>
<dbReference type="GO" id="GO:0007018">
    <property type="term" value="P:microtubule-based movement"/>
    <property type="evidence" value="ECO:0007669"/>
    <property type="project" value="InterPro"/>
</dbReference>
<sequence length="1033" mass="120502">MAASPLYNDEQEEKDSLFSEKSEDKAVKIQTPEADSSEQQKVTYSDEDLSKLVSYIKNLTTLYDLQLTDWTEENDNVIKYWFLTPTEPVLTIYFDDDVLTCQLGVPHMPVIDLTYFLRQPLEVFEVATFYDSINFGTMDDNIEGSILHIIENVYAPVFFKSEHWPESVKNDFSYNLHMFLSKYTDVHSKLFGLTVLYIPREALDIPVDVAIENLSGLNHQLTNKSLKHICDILIAVQSTYVHQFLVLADEIERNVKESMSNIEYLAVLKKPCSELSQIENPNEVHEKLAEILHLIRFIWLNSPYYNTTEKITGLCRSLSNQVILQCTDYINLDISESHSQFGTKPWMLDKAPIFNHLDSFMQRCKDMIEICEAMIHFGRYDEEEVIPKPNFGGSRGMEFTVWCNKVEEMFQESLKAVEEVSGVKKIILDVQVSEWYDQMLQFKNRMKDIEVVIENLTNAVFEEVANVEEGIESLAALFNYSKRESLKQLFDNKTQFVYEMFKDEIHDCKQDLTNQELYPARLPFFAGKAMVANMKKNRLNIIKKLFDDAKWMMPCSTSQEIFSQYEKLINSIDERILNYYRKWNDRLGEDVGKRLNRPLMCKSITKPGLIECNIDRSLLNIFNEARYWESLKYEVPSHIKFVYQKANSIKFVYESVLAVVIDYNKIVASLSDDERLLFKPLITIVEKKIAPGLNKLTWASDVSDEYIAECSHNTAELQQFVDDYKSCNLQIVAICEKICDTYMFRITPNYVFKIKELVVEISSQLEITIEKLIQHYHSIIQFLILVFEGFENYMTVMANQWITYINNFDTLVEEALKICCRNSLQHMYECLHGDETLGPNPVLELITSLKENRISFEPSLSEVAKVICNVLPNMVDALTTLPRLNDKFHVAETNFTPYHGIIEQDAECQKFQKMLNEEVNYNVKMIQEYMQTWEPFRDLWEIDKDLFMHKYEAENPSAAEFDANIGRYTEVANNVQIQEGVTVVHFIRINCADLKKAIIEHCVQWQLKLCELLHNLTVRKIKEIYEYIKVNSE</sequence>
<dbReference type="GO" id="GO:0045505">
    <property type="term" value="F:dynein intermediate chain binding"/>
    <property type="evidence" value="ECO:0007669"/>
    <property type="project" value="InterPro"/>
</dbReference>
<dbReference type="InterPro" id="IPR026983">
    <property type="entry name" value="DHC"/>
</dbReference>
<name>A0A482W3E6_ASBVE</name>
<accession>A0A482W3E6</accession>
<gene>
    <name evidence="3" type="ORF">BDFB_002010</name>
</gene>
<feature type="domain" description="Dynein heavy chain tail" evidence="2">
    <location>
        <begin position="212"/>
        <end position="332"/>
    </location>
</feature>
<protein>
    <submittedName>
        <fullName evidence="3">DHC N1 domain containing protein</fullName>
    </submittedName>
</protein>
<evidence type="ECO:0000259" key="2">
    <source>
        <dbReference type="Pfam" id="PF08385"/>
    </source>
</evidence>
<proteinExistence type="predicted"/>
<evidence type="ECO:0000256" key="1">
    <source>
        <dbReference type="SAM" id="MobiDB-lite"/>
    </source>
</evidence>
<evidence type="ECO:0000313" key="3">
    <source>
        <dbReference type="EMBL" id="RZC39323.1"/>
    </source>
</evidence>
<feature type="region of interest" description="Disordered" evidence="1">
    <location>
        <begin position="1"/>
        <end position="41"/>
    </location>
</feature>
<feature type="compositionally biased region" description="Basic and acidic residues" evidence="1">
    <location>
        <begin position="14"/>
        <end position="27"/>
    </location>
</feature>
<dbReference type="OrthoDB" id="10251809at2759"/>
<keyword evidence="4" id="KW-1185">Reference proteome</keyword>
<dbReference type="GO" id="GO:0051959">
    <property type="term" value="F:dynein light intermediate chain binding"/>
    <property type="evidence" value="ECO:0007669"/>
    <property type="project" value="InterPro"/>
</dbReference>
<dbReference type="PANTHER" id="PTHR46532">
    <property type="entry name" value="MALE FERTILITY FACTOR KL5"/>
    <property type="match status" value="1"/>
</dbReference>
<evidence type="ECO:0000313" key="4">
    <source>
        <dbReference type="Proteomes" id="UP000292052"/>
    </source>
</evidence>
<dbReference type="AlphaFoldDB" id="A0A482W3E6"/>
<dbReference type="EMBL" id="QDEB01035403">
    <property type="protein sequence ID" value="RZC39323.1"/>
    <property type="molecule type" value="Genomic_DNA"/>
</dbReference>
<feature type="domain" description="Dynein heavy chain tail" evidence="2">
    <location>
        <begin position="340"/>
        <end position="706"/>
    </location>
</feature>
<organism evidence="3 4">
    <name type="scientific">Asbolus verrucosus</name>
    <name type="common">Desert ironclad beetle</name>
    <dbReference type="NCBI Taxonomy" id="1661398"/>
    <lineage>
        <taxon>Eukaryota</taxon>
        <taxon>Metazoa</taxon>
        <taxon>Ecdysozoa</taxon>
        <taxon>Arthropoda</taxon>
        <taxon>Hexapoda</taxon>
        <taxon>Insecta</taxon>
        <taxon>Pterygota</taxon>
        <taxon>Neoptera</taxon>
        <taxon>Endopterygota</taxon>
        <taxon>Coleoptera</taxon>
        <taxon>Polyphaga</taxon>
        <taxon>Cucujiformia</taxon>
        <taxon>Tenebrionidae</taxon>
        <taxon>Pimeliinae</taxon>
        <taxon>Asbolus</taxon>
    </lineage>
</organism>
<dbReference type="GO" id="GO:0005858">
    <property type="term" value="C:axonemal dynein complex"/>
    <property type="evidence" value="ECO:0007669"/>
    <property type="project" value="TreeGrafter"/>
</dbReference>
<dbReference type="STRING" id="1661398.A0A482W3E6"/>
<dbReference type="InterPro" id="IPR013594">
    <property type="entry name" value="Dynein_heavy_tail"/>
</dbReference>